<organism evidence="3">
    <name type="scientific">Eutreptiella gymnastica</name>
    <dbReference type="NCBI Taxonomy" id="73025"/>
    <lineage>
        <taxon>Eukaryota</taxon>
        <taxon>Discoba</taxon>
        <taxon>Euglenozoa</taxon>
        <taxon>Euglenida</taxon>
        <taxon>Spirocuta</taxon>
        <taxon>Euglenophyceae</taxon>
        <taxon>Eutreptiales</taxon>
        <taxon>Eutreptiaceae</taxon>
        <taxon>Eutreptiella</taxon>
    </lineage>
</organism>
<feature type="compositionally biased region" description="Basic and acidic residues" evidence="2">
    <location>
        <begin position="190"/>
        <end position="205"/>
    </location>
</feature>
<feature type="coiled-coil region" evidence="1">
    <location>
        <begin position="76"/>
        <end position="147"/>
    </location>
</feature>
<dbReference type="EMBL" id="HBJA01080345">
    <property type="protein sequence ID" value="CAE0816942.1"/>
    <property type="molecule type" value="Transcribed_RNA"/>
</dbReference>
<dbReference type="AlphaFoldDB" id="A0A7S4LAL8"/>
<feature type="compositionally biased region" description="Low complexity" evidence="2">
    <location>
        <begin position="174"/>
        <end position="188"/>
    </location>
</feature>
<feature type="region of interest" description="Disordered" evidence="2">
    <location>
        <begin position="168"/>
        <end position="205"/>
    </location>
</feature>
<protein>
    <submittedName>
        <fullName evidence="3">Uncharacterized protein</fullName>
    </submittedName>
</protein>
<sequence>MRESMAALSQEMTAMAQAESAAKEQCRAAQQEAEGHLAVLEAKQQQDGVLKDEIARLSAGEVERLQDETNINKSYADAVRADIAQAEEEAERLSETVKEKEAEITTLQTQLQEAGASSELVQQMQAIDALTQEMAAVAEAEAAANEQCRVAQEEAEGHLAVLEAKQQQDDVLKGGRPAPCGAGAAGRRVQGRDREAERRAQGGRV</sequence>
<evidence type="ECO:0000256" key="2">
    <source>
        <dbReference type="SAM" id="MobiDB-lite"/>
    </source>
</evidence>
<evidence type="ECO:0000256" key="1">
    <source>
        <dbReference type="SAM" id="Coils"/>
    </source>
</evidence>
<reference evidence="3" key="1">
    <citation type="submission" date="2021-01" db="EMBL/GenBank/DDBJ databases">
        <authorList>
            <person name="Corre E."/>
            <person name="Pelletier E."/>
            <person name="Niang G."/>
            <person name="Scheremetjew M."/>
            <person name="Finn R."/>
            <person name="Kale V."/>
            <person name="Holt S."/>
            <person name="Cochrane G."/>
            <person name="Meng A."/>
            <person name="Brown T."/>
            <person name="Cohen L."/>
        </authorList>
    </citation>
    <scope>NUCLEOTIDE SEQUENCE</scope>
    <source>
        <strain evidence="3">CCMP1594</strain>
    </source>
</reference>
<gene>
    <name evidence="3" type="ORF">EGYM00163_LOCUS28103</name>
</gene>
<keyword evidence="1" id="KW-0175">Coiled coil</keyword>
<evidence type="ECO:0000313" key="3">
    <source>
        <dbReference type="EMBL" id="CAE0816942.1"/>
    </source>
</evidence>
<proteinExistence type="predicted"/>
<accession>A0A7S4LAL8</accession>
<name>A0A7S4LAL8_9EUGL</name>